<dbReference type="InterPro" id="IPR051681">
    <property type="entry name" value="Ser/Thr_Kinases-Pseudokinases"/>
</dbReference>
<evidence type="ECO:0000313" key="11">
    <source>
        <dbReference type="Proteomes" id="UP000481153"/>
    </source>
</evidence>
<dbReference type="SUPFAM" id="SSF48403">
    <property type="entry name" value="Ankyrin repeat"/>
    <property type="match status" value="1"/>
</dbReference>
<dbReference type="PROSITE" id="PS50088">
    <property type="entry name" value="ANK_REPEAT"/>
    <property type="match status" value="3"/>
</dbReference>
<feature type="binding site" evidence="7">
    <location>
        <position position="530"/>
    </location>
    <ligand>
        <name>ATP</name>
        <dbReference type="ChEBI" id="CHEBI:30616"/>
    </ligand>
</feature>
<dbReference type="Gene3D" id="1.25.40.20">
    <property type="entry name" value="Ankyrin repeat-containing domain"/>
    <property type="match status" value="1"/>
</dbReference>
<dbReference type="PANTHER" id="PTHR44329">
    <property type="entry name" value="SERINE/THREONINE-PROTEIN KINASE TNNI3K-RELATED"/>
    <property type="match status" value="1"/>
</dbReference>
<comment type="similarity">
    <text evidence="1">Belongs to the protein kinase superfamily. TKL Ser/Thr protein kinase family.</text>
</comment>
<keyword evidence="2" id="KW-0418">Kinase</keyword>
<gene>
    <name evidence="10" type="ORF">Ae201684_018878</name>
</gene>
<dbReference type="EMBL" id="VJMJ01000363">
    <property type="protein sequence ID" value="KAF0721812.1"/>
    <property type="molecule type" value="Genomic_DNA"/>
</dbReference>
<reference evidence="10 11" key="1">
    <citation type="submission" date="2019-07" db="EMBL/GenBank/DDBJ databases">
        <title>Genomics analysis of Aphanomyces spp. identifies a new class of oomycete effector associated with host adaptation.</title>
        <authorList>
            <person name="Gaulin E."/>
        </authorList>
    </citation>
    <scope>NUCLEOTIDE SEQUENCE [LARGE SCALE GENOMIC DNA]</scope>
    <source>
        <strain evidence="10 11">ATCC 201684</strain>
    </source>
</reference>
<dbReference type="Gene3D" id="1.10.510.10">
    <property type="entry name" value="Transferase(Phosphotransferase) domain 1"/>
    <property type="match status" value="1"/>
</dbReference>
<dbReference type="PROSITE" id="PS00107">
    <property type="entry name" value="PROTEIN_KINASE_ATP"/>
    <property type="match status" value="1"/>
</dbReference>
<dbReference type="GO" id="GO:0004706">
    <property type="term" value="F:JUN kinase kinase kinase activity"/>
    <property type="evidence" value="ECO:0007669"/>
    <property type="project" value="TreeGrafter"/>
</dbReference>
<dbReference type="InterPro" id="IPR036770">
    <property type="entry name" value="Ankyrin_rpt-contain_sf"/>
</dbReference>
<dbReference type="SMART" id="SM00220">
    <property type="entry name" value="S_TKc"/>
    <property type="match status" value="1"/>
</dbReference>
<dbReference type="PROSITE" id="PS00108">
    <property type="entry name" value="PROTEIN_KINASE_ST"/>
    <property type="match status" value="1"/>
</dbReference>
<dbReference type="Pfam" id="PF12796">
    <property type="entry name" value="Ank_2"/>
    <property type="match status" value="1"/>
</dbReference>
<dbReference type="InterPro" id="IPR017441">
    <property type="entry name" value="Protein_kinase_ATP_BS"/>
</dbReference>
<feature type="compositionally biased region" description="Polar residues" evidence="8">
    <location>
        <begin position="231"/>
        <end position="249"/>
    </location>
</feature>
<keyword evidence="6" id="KW-0040">ANK repeat</keyword>
<feature type="domain" description="Protein kinase" evidence="9">
    <location>
        <begin position="503"/>
        <end position="759"/>
    </location>
</feature>
<dbReference type="InterPro" id="IPR011009">
    <property type="entry name" value="Kinase-like_dom_sf"/>
</dbReference>
<name>A0A6G0W3W4_9STRA</name>
<evidence type="ECO:0000256" key="5">
    <source>
        <dbReference type="ARBA" id="ARBA00022840"/>
    </source>
</evidence>
<dbReference type="SMART" id="SM00248">
    <property type="entry name" value="ANK"/>
    <property type="match status" value="3"/>
</dbReference>
<dbReference type="Pfam" id="PF07714">
    <property type="entry name" value="PK_Tyr_Ser-Thr"/>
    <property type="match status" value="1"/>
</dbReference>
<proteinExistence type="inferred from homology"/>
<organism evidence="10 11">
    <name type="scientific">Aphanomyces euteiches</name>
    <dbReference type="NCBI Taxonomy" id="100861"/>
    <lineage>
        <taxon>Eukaryota</taxon>
        <taxon>Sar</taxon>
        <taxon>Stramenopiles</taxon>
        <taxon>Oomycota</taxon>
        <taxon>Saprolegniomycetes</taxon>
        <taxon>Saprolegniales</taxon>
        <taxon>Verrucalvaceae</taxon>
        <taxon>Aphanomyces</taxon>
    </lineage>
</organism>
<dbReference type="GO" id="GO:0005524">
    <property type="term" value="F:ATP binding"/>
    <property type="evidence" value="ECO:0007669"/>
    <property type="project" value="UniProtKB-UniRule"/>
</dbReference>
<comment type="caution">
    <text evidence="10">The sequence shown here is derived from an EMBL/GenBank/DDBJ whole genome shotgun (WGS) entry which is preliminary data.</text>
</comment>
<keyword evidence="11" id="KW-1185">Reference proteome</keyword>
<feature type="repeat" description="ANK" evidence="6">
    <location>
        <begin position="40"/>
        <end position="72"/>
    </location>
</feature>
<dbReference type="InterPro" id="IPR000719">
    <property type="entry name" value="Prot_kinase_dom"/>
</dbReference>
<dbReference type="VEuPathDB" id="FungiDB:AeMF1_004189"/>
<dbReference type="Gene3D" id="1.10.260.100">
    <property type="match status" value="1"/>
</dbReference>
<keyword evidence="5 7" id="KW-0067">ATP-binding</keyword>
<evidence type="ECO:0000313" key="10">
    <source>
        <dbReference type="EMBL" id="KAF0721812.1"/>
    </source>
</evidence>
<dbReference type="PROSITE" id="PS50297">
    <property type="entry name" value="ANK_REP_REGION"/>
    <property type="match status" value="3"/>
</dbReference>
<keyword evidence="2" id="KW-0723">Serine/threonine-protein kinase</keyword>
<keyword evidence="4 7" id="KW-0547">Nucleotide-binding</keyword>
<sequence length="774" mass="86820">MFDWAKDKDKQLYEAASKGKLSRVLAQLARGAYVNWQSPNGQTPLHAAASQGYLDIVKELISHHADVDKSDKDGDTPLHLSAMHGHLAVVQALLDHGASINAPDNNGRTPLFKAAEGNHEKVVRALLDVGADVTMKTTTPDKKQARDVSNKTIKALLDERQDLINTVVQSFGNEMVPNLAKNPNTVTFLADPELFVKLQNIQQEPLTFIQHKDDPQIQTALAELDRMTRPQAVSENPTDGSTEEPSGMNVQSIQSAVDYIKNALDEYKGKDGASDIVRVGTTILSLALKFQTHRESVLTTALMVDRIMRHENENAIPSQDATTQISLLNETQTNFESALETTEGWKLLVDDITREAKVQEITTDIIRLQDHLSEAAAAINVDAKVQVVGKVEDLAVNIGNMLEMMDRLTQHLESVENTRQLQPQKNKLEELAIQLHRGLEFYERQVKLGNFPQNAAFEKQVETCREKIEEKANVLGQEKKIPYGIHNIECWMLASEDVKFDPNNLNTALGRGGFATVFKGMYQGEPVAVKRFDRMIQSDSQDLENLIAKEIKAWKDISKADYILTLVGVCTKIPTPILVSELCETNIRRYVRDRPETLLPLVYQFACGLRTLHQANIIHRDLKCDNVLVTYKKTVAIADFGLSRTAMSLELTKSRQGWEGTMNWMSPEQFLKPRSVTTKSDVWSFGITLWEILSNDVPFKDWSEEDIVEAIKTDEERPEKPQVEPHLEPLWAIITKCWQSNPADRPVADDIVEYLETHYSSEIHGLPGTAPQAA</sequence>
<protein>
    <recommendedName>
        <fullName evidence="9">Protein kinase domain-containing protein</fullName>
    </recommendedName>
</protein>
<evidence type="ECO:0000259" key="9">
    <source>
        <dbReference type="PROSITE" id="PS50011"/>
    </source>
</evidence>
<dbReference type="PANTHER" id="PTHR44329:SF291">
    <property type="entry name" value="PROTEIN KINASE DOMAIN-CONTAINING PROTEIN"/>
    <property type="match status" value="1"/>
</dbReference>
<accession>A0A6G0W3W4</accession>
<feature type="region of interest" description="Disordered" evidence="8">
    <location>
        <begin position="228"/>
        <end position="249"/>
    </location>
</feature>
<keyword evidence="2" id="KW-0808">Transferase</keyword>
<dbReference type="Gene3D" id="3.30.200.20">
    <property type="entry name" value="Phosphorylase Kinase, domain 1"/>
    <property type="match status" value="1"/>
</dbReference>
<dbReference type="InterPro" id="IPR002110">
    <property type="entry name" value="Ankyrin_rpt"/>
</dbReference>
<dbReference type="PRINTS" id="PR01415">
    <property type="entry name" value="ANKYRIN"/>
</dbReference>
<dbReference type="InterPro" id="IPR041243">
    <property type="entry name" value="STI1/HOP_DP"/>
</dbReference>
<dbReference type="InterPro" id="IPR001245">
    <property type="entry name" value="Ser-Thr/Tyr_kinase_cat_dom"/>
</dbReference>
<evidence type="ECO:0000256" key="2">
    <source>
        <dbReference type="ARBA" id="ARBA00022527"/>
    </source>
</evidence>
<feature type="repeat" description="ANK" evidence="6">
    <location>
        <begin position="73"/>
        <end position="105"/>
    </location>
</feature>
<evidence type="ECO:0000256" key="6">
    <source>
        <dbReference type="PROSITE-ProRule" id="PRU00023"/>
    </source>
</evidence>
<evidence type="ECO:0000256" key="1">
    <source>
        <dbReference type="ARBA" id="ARBA00005843"/>
    </source>
</evidence>
<dbReference type="SUPFAM" id="SSF56112">
    <property type="entry name" value="Protein kinase-like (PK-like)"/>
    <property type="match status" value="1"/>
</dbReference>
<keyword evidence="3" id="KW-0677">Repeat</keyword>
<dbReference type="Proteomes" id="UP000481153">
    <property type="component" value="Unassembled WGS sequence"/>
</dbReference>
<evidence type="ECO:0000256" key="3">
    <source>
        <dbReference type="ARBA" id="ARBA00022737"/>
    </source>
</evidence>
<evidence type="ECO:0000256" key="4">
    <source>
        <dbReference type="ARBA" id="ARBA00022741"/>
    </source>
</evidence>
<feature type="repeat" description="ANK" evidence="6">
    <location>
        <begin position="106"/>
        <end position="138"/>
    </location>
</feature>
<dbReference type="AlphaFoldDB" id="A0A6G0W3W4"/>
<evidence type="ECO:0000256" key="8">
    <source>
        <dbReference type="SAM" id="MobiDB-lite"/>
    </source>
</evidence>
<dbReference type="PROSITE" id="PS50011">
    <property type="entry name" value="PROTEIN_KINASE_DOM"/>
    <property type="match status" value="1"/>
</dbReference>
<dbReference type="Pfam" id="PF17830">
    <property type="entry name" value="STI1-HOP_DP"/>
    <property type="match status" value="1"/>
</dbReference>
<evidence type="ECO:0000256" key="7">
    <source>
        <dbReference type="PROSITE-ProRule" id="PRU10141"/>
    </source>
</evidence>
<dbReference type="InterPro" id="IPR008271">
    <property type="entry name" value="Ser/Thr_kinase_AS"/>
</dbReference>